<proteinExistence type="predicted"/>
<name>A0A9P8S6U8_9HYPO</name>
<feature type="compositionally biased region" description="Low complexity" evidence="1">
    <location>
        <begin position="24"/>
        <end position="35"/>
    </location>
</feature>
<dbReference type="EMBL" id="JACEFI010000011">
    <property type="protein sequence ID" value="KAH0595699.1"/>
    <property type="molecule type" value="Genomic_DNA"/>
</dbReference>
<reference evidence="2 3" key="1">
    <citation type="submission" date="2020-07" db="EMBL/GenBank/DDBJ databases">
        <title>Metarhizium humberi genome.</title>
        <authorList>
            <person name="Lysoe E."/>
        </authorList>
    </citation>
    <scope>NUCLEOTIDE SEQUENCE [LARGE SCALE GENOMIC DNA]</scope>
    <source>
        <strain evidence="2 3">ESALQ1638</strain>
    </source>
</reference>
<keyword evidence="3" id="KW-1185">Reference proteome</keyword>
<comment type="caution">
    <text evidence="2">The sequence shown here is derived from an EMBL/GenBank/DDBJ whole genome shotgun (WGS) entry which is preliminary data.</text>
</comment>
<feature type="region of interest" description="Disordered" evidence="1">
    <location>
        <begin position="143"/>
        <end position="165"/>
    </location>
</feature>
<evidence type="ECO:0000313" key="3">
    <source>
        <dbReference type="Proteomes" id="UP000764110"/>
    </source>
</evidence>
<accession>A0A9P8S6U8</accession>
<evidence type="ECO:0000256" key="1">
    <source>
        <dbReference type="SAM" id="MobiDB-lite"/>
    </source>
</evidence>
<feature type="region of interest" description="Disordered" evidence="1">
    <location>
        <begin position="1"/>
        <end position="95"/>
    </location>
</feature>
<dbReference type="AlphaFoldDB" id="A0A9P8S6U8"/>
<protein>
    <submittedName>
        <fullName evidence="2">Uncharacterized protein</fullName>
    </submittedName>
</protein>
<sequence length="165" mass="17644">MDVDVVPLEARNEMRSMMQPTREASQSNSQGSSGARLEVSAALPHPIAKLHEGSNCQPGKSNGSTCGGQLLPEDAPLQASRAQPPDLNLSSNNKSRVLPNELVSPAEMAMNKLLPIEQVPPACMCLGFGLAASRCPLQGLEFRETNRRPPSSGNTWSPLSLEDEI</sequence>
<dbReference type="Proteomes" id="UP000764110">
    <property type="component" value="Unassembled WGS sequence"/>
</dbReference>
<gene>
    <name evidence="2" type="ORF">MHUMG1_06246</name>
</gene>
<evidence type="ECO:0000313" key="2">
    <source>
        <dbReference type="EMBL" id="KAH0595699.1"/>
    </source>
</evidence>
<organism evidence="2 3">
    <name type="scientific">Metarhizium humberi</name>
    <dbReference type="NCBI Taxonomy" id="2596975"/>
    <lineage>
        <taxon>Eukaryota</taxon>
        <taxon>Fungi</taxon>
        <taxon>Dikarya</taxon>
        <taxon>Ascomycota</taxon>
        <taxon>Pezizomycotina</taxon>
        <taxon>Sordariomycetes</taxon>
        <taxon>Hypocreomycetidae</taxon>
        <taxon>Hypocreales</taxon>
        <taxon>Clavicipitaceae</taxon>
        <taxon>Metarhizium</taxon>
    </lineage>
</organism>
<feature type="compositionally biased region" description="Polar residues" evidence="1">
    <location>
        <begin position="148"/>
        <end position="158"/>
    </location>
</feature>
<feature type="compositionally biased region" description="Polar residues" evidence="1">
    <location>
        <begin position="54"/>
        <end position="64"/>
    </location>
</feature>